<dbReference type="AlphaFoldDB" id="A0A1I7Y4Y3"/>
<evidence type="ECO:0000313" key="2">
    <source>
        <dbReference type="WBParaSite" id="L893_g12660.t1"/>
    </source>
</evidence>
<dbReference type="WBParaSite" id="L893_g12660.t1">
    <property type="protein sequence ID" value="L893_g12660.t1"/>
    <property type="gene ID" value="L893_g12660"/>
</dbReference>
<accession>A0A1I7Y4Y3</accession>
<sequence>MFQLEFFEYLTDVFHQILIEKPIQKKTSPFTLANSPFLCCAVEVAAGSSVHLIFPSILSATTSQESKVANGQ</sequence>
<keyword evidence="1" id="KW-1185">Reference proteome</keyword>
<dbReference type="Proteomes" id="UP000095287">
    <property type="component" value="Unplaced"/>
</dbReference>
<proteinExistence type="predicted"/>
<evidence type="ECO:0000313" key="1">
    <source>
        <dbReference type="Proteomes" id="UP000095287"/>
    </source>
</evidence>
<organism evidence="1 2">
    <name type="scientific">Steinernema glaseri</name>
    <dbReference type="NCBI Taxonomy" id="37863"/>
    <lineage>
        <taxon>Eukaryota</taxon>
        <taxon>Metazoa</taxon>
        <taxon>Ecdysozoa</taxon>
        <taxon>Nematoda</taxon>
        <taxon>Chromadorea</taxon>
        <taxon>Rhabditida</taxon>
        <taxon>Tylenchina</taxon>
        <taxon>Panagrolaimomorpha</taxon>
        <taxon>Strongyloidoidea</taxon>
        <taxon>Steinernematidae</taxon>
        <taxon>Steinernema</taxon>
    </lineage>
</organism>
<name>A0A1I7Y4Y3_9BILA</name>
<reference evidence="2" key="1">
    <citation type="submission" date="2016-11" db="UniProtKB">
        <authorList>
            <consortium name="WormBaseParasite"/>
        </authorList>
    </citation>
    <scope>IDENTIFICATION</scope>
</reference>
<protein>
    <submittedName>
        <fullName evidence="2">Ovule protein</fullName>
    </submittedName>
</protein>